<evidence type="ECO:0000313" key="1">
    <source>
        <dbReference type="EMBL" id="KAH3819274.1"/>
    </source>
</evidence>
<dbReference type="EMBL" id="JAIWYP010000005">
    <property type="protein sequence ID" value="KAH3819274.1"/>
    <property type="molecule type" value="Genomic_DNA"/>
</dbReference>
<organism evidence="1 2">
    <name type="scientific">Dreissena polymorpha</name>
    <name type="common">Zebra mussel</name>
    <name type="synonym">Mytilus polymorpha</name>
    <dbReference type="NCBI Taxonomy" id="45954"/>
    <lineage>
        <taxon>Eukaryota</taxon>
        <taxon>Metazoa</taxon>
        <taxon>Spiralia</taxon>
        <taxon>Lophotrochozoa</taxon>
        <taxon>Mollusca</taxon>
        <taxon>Bivalvia</taxon>
        <taxon>Autobranchia</taxon>
        <taxon>Heteroconchia</taxon>
        <taxon>Euheterodonta</taxon>
        <taxon>Imparidentia</taxon>
        <taxon>Neoheterodontei</taxon>
        <taxon>Myida</taxon>
        <taxon>Dreissenoidea</taxon>
        <taxon>Dreissenidae</taxon>
        <taxon>Dreissena</taxon>
    </lineage>
</organism>
<protein>
    <submittedName>
        <fullName evidence="1">Uncharacterized protein</fullName>
    </submittedName>
</protein>
<sequence length="304" mass="34196">MDTKTQLSAKFAEEKGFVKGEISALLVLGDFVLITNRKTHRLLILSKEMDAKKNIYFSRKQRGLLGTLDDMAKVSPSRFAVLCTGRFSASKCWIYDLTDDQGSTALSMVEEISLEQGCTSICFQRESFFASFSPLVGSHGYIRQKNLHGSNIRKFVNDEANESLFGKNVLILHVDSEFIMHVSDVERKELQVLKKDNECEFLTKETCHRYRVIDIAVSNRGPFYLLTDSSDGIVLLNRDRKWTFNSFLPKSKLGGTPTAVVCVKYPKPRLVVAVSNGSIFKKSKLLFFDLIETTSGADASDFEP</sequence>
<evidence type="ECO:0000313" key="2">
    <source>
        <dbReference type="Proteomes" id="UP000828390"/>
    </source>
</evidence>
<comment type="caution">
    <text evidence="1">The sequence shown here is derived from an EMBL/GenBank/DDBJ whole genome shotgun (WGS) entry which is preliminary data.</text>
</comment>
<dbReference type="SUPFAM" id="SSF101898">
    <property type="entry name" value="NHL repeat"/>
    <property type="match status" value="1"/>
</dbReference>
<gene>
    <name evidence="1" type="ORF">DPMN_121008</name>
</gene>
<keyword evidence="2" id="KW-1185">Reference proteome</keyword>
<reference evidence="1" key="1">
    <citation type="journal article" date="2019" name="bioRxiv">
        <title>The Genome of the Zebra Mussel, Dreissena polymorpha: A Resource for Invasive Species Research.</title>
        <authorList>
            <person name="McCartney M.A."/>
            <person name="Auch B."/>
            <person name="Kono T."/>
            <person name="Mallez S."/>
            <person name="Zhang Y."/>
            <person name="Obille A."/>
            <person name="Becker A."/>
            <person name="Abrahante J.E."/>
            <person name="Garbe J."/>
            <person name="Badalamenti J.P."/>
            <person name="Herman A."/>
            <person name="Mangelson H."/>
            <person name="Liachko I."/>
            <person name="Sullivan S."/>
            <person name="Sone E.D."/>
            <person name="Koren S."/>
            <person name="Silverstein K.A.T."/>
            <person name="Beckman K.B."/>
            <person name="Gohl D.M."/>
        </authorList>
    </citation>
    <scope>NUCLEOTIDE SEQUENCE</scope>
    <source>
        <strain evidence="1">Duluth1</strain>
        <tissue evidence="1">Whole animal</tissue>
    </source>
</reference>
<dbReference type="AlphaFoldDB" id="A0A9D4JQQ1"/>
<accession>A0A9D4JQQ1</accession>
<dbReference type="Proteomes" id="UP000828390">
    <property type="component" value="Unassembled WGS sequence"/>
</dbReference>
<proteinExistence type="predicted"/>
<name>A0A9D4JQQ1_DREPO</name>
<reference evidence="1" key="2">
    <citation type="submission" date="2020-11" db="EMBL/GenBank/DDBJ databases">
        <authorList>
            <person name="McCartney M.A."/>
            <person name="Auch B."/>
            <person name="Kono T."/>
            <person name="Mallez S."/>
            <person name="Becker A."/>
            <person name="Gohl D.M."/>
            <person name="Silverstein K.A.T."/>
            <person name="Koren S."/>
            <person name="Bechman K.B."/>
            <person name="Herman A."/>
            <person name="Abrahante J.E."/>
            <person name="Garbe J."/>
        </authorList>
    </citation>
    <scope>NUCLEOTIDE SEQUENCE</scope>
    <source>
        <strain evidence="1">Duluth1</strain>
        <tissue evidence="1">Whole animal</tissue>
    </source>
</reference>